<dbReference type="Pfam" id="PF00300">
    <property type="entry name" value="His_Phos_1"/>
    <property type="match status" value="1"/>
</dbReference>
<dbReference type="GO" id="GO:0016787">
    <property type="term" value="F:hydrolase activity"/>
    <property type="evidence" value="ECO:0007669"/>
    <property type="project" value="UniProtKB-KW"/>
</dbReference>
<name>A0A9K3DUJ0_HELAN</name>
<gene>
    <name evidence="1" type="ORF">HanXRQr2_Chr16g0759921</name>
</gene>
<sequence length="146" mass="16730">MIFFNKKESLFFYLVCFLCLQRKEKKRSFTNLLFIQGGGESLNQLYKRCTNSLQAIGSKHQGERVVVVTHGGVIRALHEWASLGTGHRAGRILNSQCITLIGSRQIGHQIMGGCQSSEWSRVLRLGFWWRSNFRLGFFVHVHLLTC</sequence>
<protein>
    <submittedName>
        <fullName evidence="1">Phosphoserine phosphatase</fullName>
        <ecNumber evidence="1">3.1.3.3</ecNumber>
    </submittedName>
</protein>
<proteinExistence type="predicted"/>
<dbReference type="EMBL" id="MNCJ02000331">
    <property type="protein sequence ID" value="KAF5760999.1"/>
    <property type="molecule type" value="Genomic_DNA"/>
</dbReference>
<dbReference type="InterPro" id="IPR013078">
    <property type="entry name" value="His_Pase_superF_clade-1"/>
</dbReference>
<organism evidence="1 2">
    <name type="scientific">Helianthus annuus</name>
    <name type="common">Common sunflower</name>
    <dbReference type="NCBI Taxonomy" id="4232"/>
    <lineage>
        <taxon>Eukaryota</taxon>
        <taxon>Viridiplantae</taxon>
        <taxon>Streptophyta</taxon>
        <taxon>Embryophyta</taxon>
        <taxon>Tracheophyta</taxon>
        <taxon>Spermatophyta</taxon>
        <taxon>Magnoliopsida</taxon>
        <taxon>eudicotyledons</taxon>
        <taxon>Gunneridae</taxon>
        <taxon>Pentapetalae</taxon>
        <taxon>asterids</taxon>
        <taxon>campanulids</taxon>
        <taxon>Asterales</taxon>
        <taxon>Asteraceae</taxon>
        <taxon>Asteroideae</taxon>
        <taxon>Heliantheae alliance</taxon>
        <taxon>Heliantheae</taxon>
        <taxon>Helianthus</taxon>
    </lineage>
</organism>
<dbReference type="Proteomes" id="UP000215914">
    <property type="component" value="Unassembled WGS sequence"/>
</dbReference>
<evidence type="ECO:0000313" key="2">
    <source>
        <dbReference type="Proteomes" id="UP000215914"/>
    </source>
</evidence>
<dbReference type="Gramene" id="mRNA:HanXRQr2_Chr16g0759921">
    <property type="protein sequence ID" value="mRNA:HanXRQr2_Chr16g0759921"/>
    <property type="gene ID" value="HanXRQr2_Chr16g0759921"/>
</dbReference>
<dbReference type="Gene3D" id="3.40.50.1240">
    <property type="entry name" value="Phosphoglycerate mutase-like"/>
    <property type="match status" value="1"/>
</dbReference>
<reference evidence="1" key="1">
    <citation type="journal article" date="2017" name="Nature">
        <title>The sunflower genome provides insights into oil metabolism, flowering and Asterid evolution.</title>
        <authorList>
            <person name="Badouin H."/>
            <person name="Gouzy J."/>
            <person name="Grassa C.J."/>
            <person name="Murat F."/>
            <person name="Staton S.E."/>
            <person name="Cottret L."/>
            <person name="Lelandais-Briere C."/>
            <person name="Owens G.L."/>
            <person name="Carrere S."/>
            <person name="Mayjonade B."/>
            <person name="Legrand L."/>
            <person name="Gill N."/>
            <person name="Kane N.C."/>
            <person name="Bowers J.E."/>
            <person name="Hubner S."/>
            <person name="Bellec A."/>
            <person name="Berard A."/>
            <person name="Berges H."/>
            <person name="Blanchet N."/>
            <person name="Boniface M.C."/>
            <person name="Brunel D."/>
            <person name="Catrice O."/>
            <person name="Chaidir N."/>
            <person name="Claudel C."/>
            <person name="Donnadieu C."/>
            <person name="Faraut T."/>
            <person name="Fievet G."/>
            <person name="Helmstetter N."/>
            <person name="King M."/>
            <person name="Knapp S.J."/>
            <person name="Lai Z."/>
            <person name="Le Paslier M.C."/>
            <person name="Lippi Y."/>
            <person name="Lorenzon L."/>
            <person name="Mandel J.R."/>
            <person name="Marage G."/>
            <person name="Marchand G."/>
            <person name="Marquand E."/>
            <person name="Bret-Mestries E."/>
            <person name="Morien E."/>
            <person name="Nambeesan S."/>
            <person name="Nguyen T."/>
            <person name="Pegot-Espagnet P."/>
            <person name="Pouilly N."/>
            <person name="Raftis F."/>
            <person name="Sallet E."/>
            <person name="Schiex T."/>
            <person name="Thomas J."/>
            <person name="Vandecasteele C."/>
            <person name="Vares D."/>
            <person name="Vear F."/>
            <person name="Vautrin S."/>
            <person name="Crespi M."/>
            <person name="Mangin B."/>
            <person name="Burke J.M."/>
            <person name="Salse J."/>
            <person name="Munos S."/>
            <person name="Vincourt P."/>
            <person name="Rieseberg L.H."/>
            <person name="Langlade N.B."/>
        </authorList>
    </citation>
    <scope>NUCLEOTIDE SEQUENCE</scope>
    <source>
        <tissue evidence="1">Leaves</tissue>
    </source>
</reference>
<evidence type="ECO:0000313" key="1">
    <source>
        <dbReference type="EMBL" id="KAF5760999.1"/>
    </source>
</evidence>
<dbReference type="AlphaFoldDB" id="A0A9K3DUJ0"/>
<reference evidence="1" key="2">
    <citation type="submission" date="2020-06" db="EMBL/GenBank/DDBJ databases">
        <title>Helianthus annuus Genome sequencing and assembly Release 2.</title>
        <authorList>
            <person name="Gouzy J."/>
            <person name="Langlade N."/>
            <person name="Munos S."/>
        </authorList>
    </citation>
    <scope>NUCLEOTIDE SEQUENCE</scope>
    <source>
        <tissue evidence="1">Leaves</tissue>
    </source>
</reference>
<keyword evidence="2" id="KW-1185">Reference proteome</keyword>
<comment type="caution">
    <text evidence="1">The sequence shown here is derived from an EMBL/GenBank/DDBJ whole genome shotgun (WGS) entry which is preliminary data.</text>
</comment>
<accession>A0A9K3DUJ0</accession>
<keyword evidence="1" id="KW-0378">Hydrolase</keyword>
<dbReference type="EC" id="3.1.3.3" evidence="1"/>
<dbReference type="InterPro" id="IPR029033">
    <property type="entry name" value="His_PPase_superfam"/>
</dbReference>
<dbReference type="SUPFAM" id="SSF53254">
    <property type="entry name" value="Phosphoglycerate mutase-like"/>
    <property type="match status" value="1"/>
</dbReference>